<protein>
    <submittedName>
        <fullName evidence="1">Uncharacterized protein</fullName>
    </submittedName>
</protein>
<name>W1WCD2_9ZZZZ</name>
<proteinExistence type="predicted"/>
<organism evidence="1">
    <name type="scientific">human gut metagenome</name>
    <dbReference type="NCBI Taxonomy" id="408170"/>
    <lineage>
        <taxon>unclassified sequences</taxon>
        <taxon>metagenomes</taxon>
        <taxon>organismal metagenomes</taxon>
    </lineage>
</organism>
<dbReference type="AlphaFoldDB" id="W1WCD2"/>
<feature type="non-terminal residue" evidence="1">
    <location>
        <position position="1"/>
    </location>
</feature>
<dbReference type="EMBL" id="AZMM01018964">
    <property type="protein sequence ID" value="ETJ15852.1"/>
    <property type="molecule type" value="Genomic_DNA"/>
</dbReference>
<evidence type="ECO:0000313" key="1">
    <source>
        <dbReference type="EMBL" id="ETJ15852.1"/>
    </source>
</evidence>
<gene>
    <name evidence="1" type="ORF">Q604_UNBc4C00183G0001</name>
</gene>
<sequence>PVPAPHETNRNYRITRPENKFTVQEQIELIEKIIKEDLKNE</sequence>
<accession>W1WCD2</accession>
<comment type="caution">
    <text evidence="1">The sequence shown here is derived from an EMBL/GenBank/DDBJ whole genome shotgun (WGS) entry which is preliminary data.</text>
</comment>
<reference evidence="1" key="1">
    <citation type="submission" date="2013-12" db="EMBL/GenBank/DDBJ databases">
        <title>A Varibaculum cambriense genome reconstructed from a premature infant gut community with otherwise low bacterial novelty that shifts toward anaerobic metabolism during the third week of life.</title>
        <authorList>
            <person name="Brown C.T."/>
            <person name="Sharon I."/>
            <person name="Thomas B.C."/>
            <person name="Castelle C.J."/>
            <person name="Morowitz M.J."/>
            <person name="Banfield J.F."/>
        </authorList>
    </citation>
    <scope>NUCLEOTIDE SEQUENCE</scope>
</reference>